<proteinExistence type="predicted"/>
<gene>
    <name evidence="1" type="ORF">MtrunA17_Chr4g0067391</name>
</gene>
<dbReference type="Proteomes" id="UP000265566">
    <property type="component" value="Chromosome 4"/>
</dbReference>
<accession>A0A396IMY2</accession>
<evidence type="ECO:0000313" key="2">
    <source>
        <dbReference type="Proteomes" id="UP000265566"/>
    </source>
</evidence>
<dbReference type="EMBL" id="PSQE01000004">
    <property type="protein sequence ID" value="RHN64277.1"/>
    <property type="molecule type" value="Genomic_DNA"/>
</dbReference>
<dbReference type="Gene3D" id="2.40.50.140">
    <property type="entry name" value="Nucleic acid-binding proteins"/>
    <property type="match status" value="1"/>
</dbReference>
<comment type="caution">
    <text evidence="1">The sequence shown here is derived from an EMBL/GenBank/DDBJ whole genome shotgun (WGS) entry which is preliminary data.</text>
</comment>
<dbReference type="AlphaFoldDB" id="A0A396IMY2"/>
<evidence type="ECO:0000313" key="1">
    <source>
        <dbReference type="EMBL" id="RHN64277.1"/>
    </source>
</evidence>
<organism evidence="1 2">
    <name type="scientific">Medicago truncatula</name>
    <name type="common">Barrel medic</name>
    <name type="synonym">Medicago tribuloides</name>
    <dbReference type="NCBI Taxonomy" id="3880"/>
    <lineage>
        <taxon>Eukaryota</taxon>
        <taxon>Viridiplantae</taxon>
        <taxon>Streptophyta</taxon>
        <taxon>Embryophyta</taxon>
        <taxon>Tracheophyta</taxon>
        <taxon>Spermatophyta</taxon>
        <taxon>Magnoliopsida</taxon>
        <taxon>eudicotyledons</taxon>
        <taxon>Gunneridae</taxon>
        <taxon>Pentapetalae</taxon>
        <taxon>rosids</taxon>
        <taxon>fabids</taxon>
        <taxon>Fabales</taxon>
        <taxon>Fabaceae</taxon>
        <taxon>Papilionoideae</taxon>
        <taxon>50 kb inversion clade</taxon>
        <taxon>NPAAA clade</taxon>
        <taxon>Hologalegina</taxon>
        <taxon>IRL clade</taxon>
        <taxon>Trifolieae</taxon>
        <taxon>Medicago</taxon>
    </lineage>
</organism>
<dbReference type="InterPro" id="IPR012340">
    <property type="entry name" value="NA-bd_OB-fold"/>
</dbReference>
<reference evidence="2" key="1">
    <citation type="journal article" date="2018" name="Nat. Plants">
        <title>Whole-genome landscape of Medicago truncatula symbiotic genes.</title>
        <authorList>
            <person name="Pecrix Y."/>
            <person name="Staton S.E."/>
            <person name="Sallet E."/>
            <person name="Lelandais-Briere C."/>
            <person name="Moreau S."/>
            <person name="Carrere S."/>
            <person name="Blein T."/>
            <person name="Jardinaud M.F."/>
            <person name="Latrasse D."/>
            <person name="Zouine M."/>
            <person name="Zahm M."/>
            <person name="Kreplak J."/>
            <person name="Mayjonade B."/>
            <person name="Satge C."/>
            <person name="Perez M."/>
            <person name="Cauet S."/>
            <person name="Marande W."/>
            <person name="Chantry-Darmon C."/>
            <person name="Lopez-Roques C."/>
            <person name="Bouchez O."/>
            <person name="Berard A."/>
            <person name="Debelle F."/>
            <person name="Munos S."/>
            <person name="Bendahmane A."/>
            <person name="Berges H."/>
            <person name="Niebel A."/>
            <person name="Buitink J."/>
            <person name="Frugier F."/>
            <person name="Benhamed M."/>
            <person name="Crespi M."/>
            <person name="Gouzy J."/>
            <person name="Gamas P."/>
        </authorList>
    </citation>
    <scope>NUCLEOTIDE SEQUENCE [LARGE SCALE GENOMIC DNA]</scope>
    <source>
        <strain evidence="2">cv. Jemalong A17</strain>
    </source>
</reference>
<dbReference type="Gramene" id="rna27079">
    <property type="protein sequence ID" value="RHN64277.1"/>
    <property type="gene ID" value="gene27079"/>
</dbReference>
<sequence length="75" mass="8399">MIKVVDHTDSATFVLFDRDAAELFKKTCADMIESRGMKNVHEEDVSLVDGVVDGGALKSYIQHYCSGIYRVHSTF</sequence>
<evidence type="ECO:0008006" key="3">
    <source>
        <dbReference type="Google" id="ProtNLM"/>
    </source>
</evidence>
<protein>
    <recommendedName>
        <fullName evidence="3">Nucleic acid-binding protein</fullName>
    </recommendedName>
</protein>
<name>A0A396IMY2_MEDTR</name>